<protein>
    <submittedName>
        <fullName evidence="2">Uncharacterized protein</fullName>
    </submittedName>
</protein>
<organism evidence="2">
    <name type="scientific">Phaffia rhodozyma</name>
    <name type="common">Yeast</name>
    <name type="synonym">Xanthophyllomyces dendrorhous</name>
    <dbReference type="NCBI Taxonomy" id="264483"/>
    <lineage>
        <taxon>Eukaryota</taxon>
        <taxon>Fungi</taxon>
        <taxon>Dikarya</taxon>
        <taxon>Basidiomycota</taxon>
        <taxon>Agaricomycotina</taxon>
        <taxon>Tremellomycetes</taxon>
        <taxon>Cystofilobasidiales</taxon>
        <taxon>Mrakiaceae</taxon>
        <taxon>Phaffia</taxon>
    </lineage>
</organism>
<feature type="region of interest" description="Disordered" evidence="1">
    <location>
        <begin position="46"/>
        <end position="93"/>
    </location>
</feature>
<feature type="compositionally biased region" description="Basic and acidic residues" evidence="1">
    <location>
        <begin position="73"/>
        <end position="93"/>
    </location>
</feature>
<dbReference type="EMBL" id="LN483124">
    <property type="protein sequence ID" value="CED82143.1"/>
    <property type="molecule type" value="Genomic_DNA"/>
</dbReference>
<evidence type="ECO:0000256" key="1">
    <source>
        <dbReference type="SAM" id="MobiDB-lite"/>
    </source>
</evidence>
<sequence>MQRAQQTSRVISRSIRPSMSMACRWYSSLGSSAGSPVLSLSPETITKSPTVHHGWPGSLYPSRKGLKKIAPRPSKEERKLQSLRSKEANKREAELDAFRRRNLQIFIEKFVSDSAKLPYPKFDKILCPPYVPPGGRDGKRDL</sequence>
<dbReference type="AlphaFoldDB" id="A0A0F7SPU1"/>
<proteinExistence type="predicted"/>
<accession>A0A0F7SPU1</accession>
<reference evidence="2" key="1">
    <citation type="submission" date="2014-08" db="EMBL/GenBank/DDBJ databases">
        <authorList>
            <person name="Sharma Rahul"/>
            <person name="Thines Marco"/>
        </authorList>
    </citation>
    <scope>NUCLEOTIDE SEQUENCE</scope>
</reference>
<name>A0A0F7SPU1_PHARH</name>
<evidence type="ECO:0000313" key="2">
    <source>
        <dbReference type="EMBL" id="CED82143.1"/>
    </source>
</evidence>